<dbReference type="EMBL" id="LSRX01000133">
    <property type="protein sequence ID" value="OLQ07676.1"/>
    <property type="molecule type" value="Genomic_DNA"/>
</dbReference>
<evidence type="ECO:0000259" key="2">
    <source>
        <dbReference type="PROSITE" id="PS50141"/>
    </source>
</evidence>
<evidence type="ECO:0000313" key="3">
    <source>
        <dbReference type="EMBL" id="OLQ07676.1"/>
    </source>
</evidence>
<dbReference type="GO" id="GO:0003723">
    <property type="term" value="F:RNA binding"/>
    <property type="evidence" value="ECO:0007669"/>
    <property type="project" value="InterPro"/>
</dbReference>
<proteinExistence type="predicted"/>
<feature type="region of interest" description="Disordered" evidence="1">
    <location>
        <begin position="803"/>
        <end position="852"/>
    </location>
</feature>
<accession>A0A1Q9EJP7</accession>
<feature type="region of interest" description="Disordered" evidence="1">
    <location>
        <begin position="156"/>
        <end position="271"/>
    </location>
</feature>
<feature type="compositionally biased region" description="Polar residues" evidence="1">
    <location>
        <begin position="825"/>
        <end position="836"/>
    </location>
</feature>
<reference evidence="3 4" key="1">
    <citation type="submission" date="2016-02" db="EMBL/GenBank/DDBJ databases">
        <title>Genome analysis of coral dinoflagellate symbionts highlights evolutionary adaptations to a symbiotic lifestyle.</title>
        <authorList>
            <person name="Aranda M."/>
            <person name="Li Y."/>
            <person name="Liew Y.J."/>
            <person name="Baumgarten S."/>
            <person name="Simakov O."/>
            <person name="Wilson M."/>
            <person name="Piel J."/>
            <person name="Ashoor H."/>
            <person name="Bougouffa S."/>
            <person name="Bajic V.B."/>
            <person name="Ryu T."/>
            <person name="Ravasi T."/>
            <person name="Bayer T."/>
            <person name="Micklem G."/>
            <person name="Kim H."/>
            <person name="Bhak J."/>
            <person name="Lajeunesse T.C."/>
            <person name="Voolstra C.R."/>
        </authorList>
    </citation>
    <scope>NUCLEOTIDE SEQUENCE [LARGE SCALE GENOMIC DNA]</scope>
    <source>
        <strain evidence="3 4">CCMP2467</strain>
    </source>
</reference>
<dbReference type="GO" id="GO:0006396">
    <property type="term" value="P:RNA processing"/>
    <property type="evidence" value="ECO:0007669"/>
    <property type="project" value="InterPro"/>
</dbReference>
<dbReference type="OrthoDB" id="10610535at2759"/>
<feature type="region of interest" description="Disordered" evidence="1">
    <location>
        <begin position="293"/>
        <end position="316"/>
    </location>
</feature>
<evidence type="ECO:0000313" key="4">
    <source>
        <dbReference type="Proteomes" id="UP000186817"/>
    </source>
</evidence>
<feature type="compositionally biased region" description="Low complexity" evidence="1">
    <location>
        <begin position="814"/>
        <end position="824"/>
    </location>
</feature>
<protein>
    <recommendedName>
        <fullName evidence="2">A to I editase domain-containing protein</fullName>
    </recommendedName>
</protein>
<name>A0A1Q9EJP7_SYMMI</name>
<dbReference type="InterPro" id="IPR002466">
    <property type="entry name" value="A_deamin"/>
</dbReference>
<feature type="compositionally biased region" description="Basic and acidic residues" evidence="1">
    <location>
        <begin position="1707"/>
        <end position="1726"/>
    </location>
</feature>
<dbReference type="GO" id="GO:0004000">
    <property type="term" value="F:adenosine deaminase activity"/>
    <property type="evidence" value="ECO:0007669"/>
    <property type="project" value="InterPro"/>
</dbReference>
<feature type="domain" description="A to I editase" evidence="2">
    <location>
        <begin position="1443"/>
        <end position="1598"/>
    </location>
</feature>
<evidence type="ECO:0000256" key="1">
    <source>
        <dbReference type="SAM" id="MobiDB-lite"/>
    </source>
</evidence>
<sequence length="2200" mass="240392">MSRLSDESFEVNLFDKVLHIKELRSVMNALQRPNRGAPPMRYDQIQLEAERAPRSGHIQDPPGGQGMGQDTSILQAVQKAVTQARRVDTRIRKIREEKIKRTKQWEAYARDMRAKYLRQQQTFQQDMQRLEQEEAAATTAGAEATQLITAIVTAGPRPQAAPMETGPDAWDQLVNGEDEPMETGTASNKRGEPAPMPGPVAATKAPPAEATAMPTENGMPHGYTSISPGARTHRVEPFPTSPLQTMPPGLEAKGPELSKAPPPRPPAGDASLQQKLDFKRETLKGTATLPFRRPLVPAEHAAPPGDVEKGEPPGDPGSIRIDDEDVDELNAVWPVHDGQREPAGLTALHSTFQPGDVFTFEVPRGYRLHLKGTHYPNEPVTVYDEDTLVLLLVQEGQTVGTPSQLSAPPFHCRPSLTGTAHGTTGREDRTGEAADRPQAFPRDDPAPPDPVDALDLEVPDEDEEGADVFFSAGFLVFAPRYQPEPIEVFLQAPCSIDFALQEVDEARQSDNAVYFDRLIPAVPQPDTTFGSVLAVPGWAQHLAIILVDARAVDGRLFALEIRGRLNRTSFLLHVGITDSQEFEVFLRGQVMDAQVWQTFLTGDMIKFVPQGGHILPPVSLEDMLRSTADWRLPCPAYEGPASLAFLVLTDAGNRVVPIDPDVVRSAWAFKEEASRIFGYRADQISVCPAMPQIENLAILGQKCKTALVATEAISKIPIPPGRYKPKQHVIILDARPLLRDISWTLAPHGCADVSSIAAPFQYVAPDGLFVSVTGAPTECRRGRTTVTASPGTLLRLTHVYEENETASRHSTPAGSDSSSGDSSGETSLPATSTTDPVVQGSPRHRYRSRSPRDRVEVNGTWVAGLGIAGLAFAAQIVTADAATNCTLGLRESARESQHVDFWALPAACHLGIALLLISWFGCSLVCKGRKSCRLLQEPIGDNAAAQAHLDTLRSFLNVLGGPWHPRLPFDLHHLLQPDVTVGDEEGNLIADTPSRICCAVLTVEYTPALHSVELQMPATVEELVEALHPLRQQRLREHFPHILPVLPQPQTDTAVFISAPHWCPWGHGVCFDCSRVDHRIYGTFVPEYVNLEALLHIADFPDGLALTVWAGPDLQPVRAGDHLHTFPGMLFCFLHEGEDPPLPVTLGQLLQYWSWDSQQGLPVPQFPHASYLTYRGSRHLYFASPVLPARYRQEIADVTGAVLSRMRIYAGEPRPTDAAINGVPCGAVLAIGDRERSYIQPSWHLVLIDGRLIHRGWTEAYAISGMLDVECLLADFDTNAPLRWHTILLDHPSQAGWIAARPGQIFTLAYAQGARSTVLPTAGADQALTNEAGTADPWDNIPEAPEPVEWPSIDAEPAVGPTEENALTPLHFLILMPEYQGELVTVSIVLPTTIESVLPLVDQARDAQNRHRFGRLVPVDVQPALGAACLLAVPDWPFFGVPALFVSFVAPVRLFTLVVPPILEVADVLRIVDERVPAQAFVQDVPWAVPGDTRFRVETGHLFSVFPIGQPYIPTIRLTDMLRSAEGWHSDPVLPNPPGDGLWLLTELSNHRFRFEASPDVSLRVALEWHLGSAPGQLEVLPASPGIRNHSSRGFASRQVYVALPSGLQPGVPFILDQRPILLEMVWMYAPRGRVDVAELYARVARYCPNSHFFRLLGGSAPFGTANQQRFVHPGQTLTVEFWKQRVGGTPPPPGPFNPGDDDTDGDSDRSSDSHHTTADDDRSSLEHASASTRPDAGTGSTTRGTHGGSGTGLHRQDGVDMWRIGFTKDAFYEGSRSFTPVLLSTVAVLLPCLIKACLDSSISGLLTTDVAKSVVGLIGVSLFLCRHTPQSLYRGTAVCWILVYICLQSVAAGALDSRTAHYAQAGDAVTKGIDAGEVAHNTAWDVHTHICAWPPPDSVRPHGRLIQTPLRSRCAILPQPEEHSIVREDLDGLETLLERSARESGGEPFFLAATLVDTLTEHFVELNEYRERTSPGESAPERKDIRLADHLPSARVYDLEEIQLHVGCTIDHLALLLRFPPFQLAPLPRCDNAYLARWHRDHQPLPGITPYTALQSIIIYTDGSFDGRQSSWAFHAIGTNWGTEFSLGWIGDLTDTDPSSTSFIGAAGHGALQGELSALFWCAVWLLAFPAEVEVTVHSDCTTAISLSDGQAGQHRGPDLATRCREVMQALTAHRGNARLDIRPIGATLVLISDTSDPM</sequence>
<comment type="caution">
    <text evidence="3">The sequence shown here is derived from an EMBL/GenBank/DDBJ whole genome shotgun (WGS) entry which is preliminary data.</text>
</comment>
<feature type="region of interest" description="Disordered" evidence="1">
    <location>
        <begin position="400"/>
        <end position="455"/>
    </location>
</feature>
<feature type="compositionally biased region" description="Basic and acidic residues" evidence="1">
    <location>
        <begin position="424"/>
        <end position="445"/>
    </location>
</feature>
<dbReference type="Proteomes" id="UP000186817">
    <property type="component" value="Unassembled WGS sequence"/>
</dbReference>
<feature type="compositionally biased region" description="Low complexity" evidence="1">
    <location>
        <begin position="201"/>
        <end position="215"/>
    </location>
</feature>
<gene>
    <name evidence="3" type="ORF">AK812_SmicGene8863</name>
</gene>
<feature type="region of interest" description="Disordered" evidence="1">
    <location>
        <begin position="1685"/>
        <end position="1757"/>
    </location>
</feature>
<organism evidence="3 4">
    <name type="scientific">Symbiodinium microadriaticum</name>
    <name type="common">Dinoflagellate</name>
    <name type="synonym">Zooxanthella microadriatica</name>
    <dbReference type="NCBI Taxonomy" id="2951"/>
    <lineage>
        <taxon>Eukaryota</taxon>
        <taxon>Sar</taxon>
        <taxon>Alveolata</taxon>
        <taxon>Dinophyceae</taxon>
        <taxon>Suessiales</taxon>
        <taxon>Symbiodiniaceae</taxon>
        <taxon>Symbiodinium</taxon>
    </lineage>
</organism>
<dbReference type="PROSITE" id="PS50141">
    <property type="entry name" value="A_DEAMIN_EDITASE"/>
    <property type="match status" value="1"/>
</dbReference>
<keyword evidence="4" id="KW-1185">Reference proteome</keyword>